<gene>
    <name evidence="3" type="ORF">DSTB1V02_LOCUS12391</name>
</gene>
<dbReference type="EMBL" id="CAJPEV010004651">
    <property type="protein sequence ID" value="CAG0902123.1"/>
    <property type="molecule type" value="Genomic_DNA"/>
</dbReference>
<evidence type="ECO:0000313" key="3">
    <source>
        <dbReference type="EMBL" id="CAD7252633.1"/>
    </source>
</evidence>
<dbReference type="EMBL" id="LR904168">
    <property type="protein sequence ID" value="CAD7252633.1"/>
    <property type="molecule type" value="Genomic_DNA"/>
</dbReference>
<dbReference type="AlphaFoldDB" id="A0A7R9AE98"/>
<accession>A0A7R9AE98</accession>
<name>A0A7R9AE98_9CRUS</name>
<evidence type="ECO:0000256" key="1">
    <source>
        <dbReference type="SAM" id="MobiDB-lite"/>
    </source>
</evidence>
<organism evidence="3">
    <name type="scientific">Darwinula stevensoni</name>
    <dbReference type="NCBI Taxonomy" id="69355"/>
    <lineage>
        <taxon>Eukaryota</taxon>
        <taxon>Metazoa</taxon>
        <taxon>Ecdysozoa</taxon>
        <taxon>Arthropoda</taxon>
        <taxon>Crustacea</taxon>
        <taxon>Oligostraca</taxon>
        <taxon>Ostracoda</taxon>
        <taxon>Podocopa</taxon>
        <taxon>Podocopida</taxon>
        <taxon>Darwinulocopina</taxon>
        <taxon>Darwinuloidea</taxon>
        <taxon>Darwinulidae</taxon>
        <taxon>Darwinula</taxon>
    </lineage>
</organism>
<evidence type="ECO:0000313" key="4">
    <source>
        <dbReference type="Proteomes" id="UP000677054"/>
    </source>
</evidence>
<keyword evidence="2" id="KW-1133">Transmembrane helix</keyword>
<keyword evidence="4" id="KW-1185">Reference proteome</keyword>
<protein>
    <submittedName>
        <fullName evidence="3">Uncharacterized protein</fullName>
    </submittedName>
</protein>
<evidence type="ECO:0000256" key="2">
    <source>
        <dbReference type="SAM" id="Phobius"/>
    </source>
</evidence>
<feature type="transmembrane region" description="Helical" evidence="2">
    <location>
        <begin position="59"/>
        <end position="76"/>
    </location>
</feature>
<feature type="region of interest" description="Disordered" evidence="1">
    <location>
        <begin position="1"/>
        <end position="41"/>
    </location>
</feature>
<reference evidence="3" key="1">
    <citation type="submission" date="2020-11" db="EMBL/GenBank/DDBJ databases">
        <authorList>
            <person name="Tran Van P."/>
        </authorList>
    </citation>
    <scope>NUCLEOTIDE SEQUENCE</scope>
</reference>
<feature type="non-terminal residue" evidence="3">
    <location>
        <position position="77"/>
    </location>
</feature>
<keyword evidence="2" id="KW-0472">Membrane</keyword>
<keyword evidence="2" id="KW-0812">Transmembrane</keyword>
<proteinExistence type="predicted"/>
<feature type="compositionally biased region" description="Polar residues" evidence="1">
    <location>
        <begin position="11"/>
        <end position="25"/>
    </location>
</feature>
<dbReference type="Proteomes" id="UP000677054">
    <property type="component" value="Unassembled WGS sequence"/>
</dbReference>
<sequence>MDEGNPISPRNIASSEVSHESNLNLGRTREEKTHGAPESYQRRGFTGYMHQFQQLLRRRYSFIMAFLAVLTGIGMYR</sequence>